<feature type="compositionally biased region" description="Basic and acidic residues" evidence="6">
    <location>
        <begin position="1"/>
        <end position="12"/>
    </location>
</feature>
<gene>
    <name evidence="9" type="ORF">EVOR1521_LOCUS29015</name>
</gene>
<sequence>MTGEKRDSDAGRLKSMKSSKTAKSGKSARNFTSRAATGKTITRQFSVSVYTERDLEMMGDSRIAGIAYSTCFLTLTIFIIVCNAIWMLIDVEWNHPALGQDGQSRLAPADLIVENLFCSFFFVEIFIRLLAFRRWTFATQDTWFLFDAVLVVLMVLETWLLPFVSIWLVTSEALNRISIIRLFRLLRLGRIFRMLRFHPELRLLAKSIVRAMHAVFYILFLLVLVTYFFAIVFTTQLGVPGTPRAGPFDEPTAQQLFSDMGSSMMSLFTYGTLADELASAFHAIKAESALLFWLFTLFVVISGITLLNMLIGVLCQVVEDNSREHEKQKMLVDLKSSLEEAFEALDTSHDGKISEEEFQMMRTDPNVMDIFFRLGMEEEAMVERLNHMQETIFAGAKDDAEESAEPPKRVQSLSFNQFCDQVIEMQMGSAAGVLDVQLLAAKVRQEDQKIRKTLSRLEPEVRKVLGLEIQEERLVTETSLVPASVTFEDPASPASPCSPLPRGSFSEAPKAPPLAPMLEEADVRLPENLPGELPEAEAEPEHFLTQEGYSLSQDWLREVPTELLLYTLKARAGPEVIY</sequence>
<dbReference type="InterPro" id="IPR018247">
    <property type="entry name" value="EF_Hand_1_Ca_BS"/>
</dbReference>
<dbReference type="PANTHER" id="PTHR10037:SF62">
    <property type="entry name" value="SODIUM CHANNEL PROTEIN 60E"/>
    <property type="match status" value="1"/>
</dbReference>
<comment type="caution">
    <text evidence="9">The sequence shown here is derived from an EMBL/GenBank/DDBJ whole genome shotgun (WGS) entry which is preliminary data.</text>
</comment>
<feature type="transmembrane region" description="Helical" evidence="7">
    <location>
        <begin position="143"/>
        <end position="167"/>
    </location>
</feature>
<dbReference type="PANTHER" id="PTHR10037">
    <property type="entry name" value="VOLTAGE-GATED CATION CHANNEL CALCIUM AND SODIUM"/>
    <property type="match status" value="1"/>
</dbReference>
<dbReference type="SUPFAM" id="SSF81324">
    <property type="entry name" value="Voltage-gated potassium channels"/>
    <property type="match status" value="1"/>
</dbReference>
<feature type="domain" description="EF-hand" evidence="8">
    <location>
        <begin position="333"/>
        <end position="368"/>
    </location>
</feature>
<evidence type="ECO:0000256" key="5">
    <source>
        <dbReference type="ARBA" id="ARBA00023136"/>
    </source>
</evidence>
<dbReference type="AlphaFoldDB" id="A0AA36JKH4"/>
<evidence type="ECO:0000259" key="8">
    <source>
        <dbReference type="PROSITE" id="PS50222"/>
    </source>
</evidence>
<dbReference type="Pfam" id="PF00520">
    <property type="entry name" value="Ion_trans"/>
    <property type="match status" value="1"/>
</dbReference>
<feature type="transmembrane region" description="Helical" evidence="7">
    <location>
        <begin position="63"/>
        <end position="89"/>
    </location>
</feature>
<evidence type="ECO:0000256" key="4">
    <source>
        <dbReference type="ARBA" id="ARBA00022989"/>
    </source>
</evidence>
<protein>
    <recommendedName>
        <fullName evidence="8">EF-hand domain-containing protein</fullName>
    </recommendedName>
</protein>
<evidence type="ECO:0000256" key="1">
    <source>
        <dbReference type="ARBA" id="ARBA00004141"/>
    </source>
</evidence>
<dbReference type="PROSITE" id="PS50222">
    <property type="entry name" value="EF_HAND_2"/>
    <property type="match status" value="1"/>
</dbReference>
<keyword evidence="5 7" id="KW-0472">Membrane</keyword>
<evidence type="ECO:0000256" key="3">
    <source>
        <dbReference type="ARBA" id="ARBA00022837"/>
    </source>
</evidence>
<comment type="subcellular location">
    <subcellularLocation>
        <location evidence="1">Membrane</location>
        <topology evidence="1">Multi-pass membrane protein</topology>
    </subcellularLocation>
</comment>
<organism evidence="9 10">
    <name type="scientific">Effrenium voratum</name>
    <dbReference type="NCBI Taxonomy" id="2562239"/>
    <lineage>
        <taxon>Eukaryota</taxon>
        <taxon>Sar</taxon>
        <taxon>Alveolata</taxon>
        <taxon>Dinophyceae</taxon>
        <taxon>Suessiales</taxon>
        <taxon>Symbiodiniaceae</taxon>
        <taxon>Effrenium</taxon>
    </lineage>
</organism>
<dbReference type="EMBL" id="CAUJNA010003665">
    <property type="protein sequence ID" value="CAJ1407277.1"/>
    <property type="molecule type" value="Genomic_DNA"/>
</dbReference>
<feature type="region of interest" description="Disordered" evidence="6">
    <location>
        <begin position="1"/>
        <end position="31"/>
    </location>
</feature>
<dbReference type="PROSITE" id="PS00018">
    <property type="entry name" value="EF_HAND_1"/>
    <property type="match status" value="1"/>
</dbReference>
<keyword evidence="10" id="KW-1185">Reference proteome</keyword>
<feature type="region of interest" description="Disordered" evidence="6">
    <location>
        <begin position="486"/>
        <end position="512"/>
    </location>
</feature>
<evidence type="ECO:0000313" key="10">
    <source>
        <dbReference type="Proteomes" id="UP001178507"/>
    </source>
</evidence>
<keyword evidence="3" id="KW-0106">Calcium</keyword>
<dbReference type="SUPFAM" id="SSF47473">
    <property type="entry name" value="EF-hand"/>
    <property type="match status" value="1"/>
</dbReference>
<evidence type="ECO:0000256" key="7">
    <source>
        <dbReference type="SAM" id="Phobius"/>
    </source>
</evidence>
<proteinExistence type="predicted"/>
<dbReference type="InterPro" id="IPR011992">
    <property type="entry name" value="EF-hand-dom_pair"/>
</dbReference>
<reference evidence="9" key="1">
    <citation type="submission" date="2023-08" db="EMBL/GenBank/DDBJ databases">
        <authorList>
            <person name="Chen Y."/>
            <person name="Shah S."/>
            <person name="Dougan E. K."/>
            <person name="Thang M."/>
            <person name="Chan C."/>
        </authorList>
    </citation>
    <scope>NUCLEOTIDE SEQUENCE</scope>
</reference>
<dbReference type="GO" id="GO:0005248">
    <property type="term" value="F:voltage-gated sodium channel activity"/>
    <property type="evidence" value="ECO:0007669"/>
    <property type="project" value="TreeGrafter"/>
</dbReference>
<feature type="transmembrane region" description="Helical" evidence="7">
    <location>
        <begin position="290"/>
        <end position="314"/>
    </location>
</feature>
<dbReference type="Gene3D" id="1.20.120.350">
    <property type="entry name" value="Voltage-gated potassium channels. Chain C"/>
    <property type="match status" value="1"/>
</dbReference>
<keyword evidence="4 7" id="KW-1133">Transmembrane helix</keyword>
<dbReference type="GO" id="GO:0005509">
    <property type="term" value="F:calcium ion binding"/>
    <property type="evidence" value="ECO:0007669"/>
    <property type="project" value="InterPro"/>
</dbReference>
<dbReference type="InterPro" id="IPR043203">
    <property type="entry name" value="VGCC_Ca_Na"/>
</dbReference>
<feature type="compositionally biased region" description="Low complexity" evidence="6">
    <location>
        <begin position="16"/>
        <end position="27"/>
    </location>
</feature>
<accession>A0AA36JKH4</accession>
<evidence type="ECO:0000256" key="2">
    <source>
        <dbReference type="ARBA" id="ARBA00022692"/>
    </source>
</evidence>
<name>A0AA36JKH4_9DINO</name>
<dbReference type="Proteomes" id="UP001178507">
    <property type="component" value="Unassembled WGS sequence"/>
</dbReference>
<evidence type="ECO:0000313" key="9">
    <source>
        <dbReference type="EMBL" id="CAJ1407277.1"/>
    </source>
</evidence>
<dbReference type="InterPro" id="IPR027359">
    <property type="entry name" value="Volt_channel_dom_sf"/>
</dbReference>
<dbReference type="Gene3D" id="1.10.287.70">
    <property type="match status" value="1"/>
</dbReference>
<dbReference type="GO" id="GO:0001518">
    <property type="term" value="C:voltage-gated sodium channel complex"/>
    <property type="evidence" value="ECO:0007669"/>
    <property type="project" value="TreeGrafter"/>
</dbReference>
<feature type="transmembrane region" description="Helical" evidence="7">
    <location>
        <begin position="214"/>
        <end position="236"/>
    </location>
</feature>
<keyword evidence="2 7" id="KW-0812">Transmembrane</keyword>
<dbReference type="Gene3D" id="1.10.238.10">
    <property type="entry name" value="EF-hand"/>
    <property type="match status" value="1"/>
</dbReference>
<feature type="transmembrane region" description="Helical" evidence="7">
    <location>
        <begin position="109"/>
        <end position="131"/>
    </location>
</feature>
<feature type="compositionally biased region" description="Low complexity" evidence="6">
    <location>
        <begin position="490"/>
        <end position="501"/>
    </location>
</feature>
<evidence type="ECO:0000256" key="6">
    <source>
        <dbReference type="SAM" id="MobiDB-lite"/>
    </source>
</evidence>
<dbReference type="InterPro" id="IPR005821">
    <property type="entry name" value="Ion_trans_dom"/>
</dbReference>
<dbReference type="InterPro" id="IPR002048">
    <property type="entry name" value="EF_hand_dom"/>
</dbReference>